<keyword evidence="2" id="KW-1185">Reference proteome</keyword>
<proteinExistence type="predicted"/>
<dbReference type="AlphaFoldDB" id="A0A0S2W2W9"/>
<dbReference type="EMBL" id="CP011307">
    <property type="protein sequence ID" value="ALP93692.1"/>
    <property type="molecule type" value="Genomic_DNA"/>
</dbReference>
<evidence type="ECO:0000313" key="1">
    <source>
        <dbReference type="EMBL" id="ALP93692.1"/>
    </source>
</evidence>
<gene>
    <name evidence="1" type="ORF">IB211_01299c</name>
</gene>
<name>A0A0S2W2W9_9FIRM</name>
<organism evidence="1 2">
    <name type="scientific">Intestinimonas butyriciproducens</name>
    <dbReference type="NCBI Taxonomy" id="1297617"/>
    <lineage>
        <taxon>Bacteria</taxon>
        <taxon>Bacillati</taxon>
        <taxon>Bacillota</taxon>
        <taxon>Clostridia</taxon>
        <taxon>Eubacteriales</taxon>
        <taxon>Intestinimonas</taxon>
    </lineage>
</organism>
<dbReference type="KEGG" id="ibu:IB211_01299c"/>
<protein>
    <submittedName>
        <fullName evidence="1">Uncharacterized protein</fullName>
    </submittedName>
</protein>
<dbReference type="Proteomes" id="UP000064844">
    <property type="component" value="Chromosome"/>
</dbReference>
<reference evidence="1 2" key="1">
    <citation type="journal article" date="2015" name="Nat. Commun.">
        <title>Production of butyrate from lysine and the Amadori product fructoselysine by a human gut commensal.</title>
        <authorList>
            <person name="Bui T.P."/>
            <person name="Ritari J."/>
            <person name="Boeren S."/>
            <person name="de Waard P."/>
            <person name="Plugge C.M."/>
            <person name="de Vos W.M."/>
        </authorList>
    </citation>
    <scope>NUCLEOTIDE SEQUENCE [LARGE SCALE GENOMIC DNA]</scope>
    <source>
        <strain evidence="1 2">AF211</strain>
    </source>
</reference>
<evidence type="ECO:0000313" key="2">
    <source>
        <dbReference type="Proteomes" id="UP000064844"/>
    </source>
</evidence>
<reference evidence="2" key="2">
    <citation type="submission" date="2015-04" db="EMBL/GenBank/DDBJ databases">
        <title>A butyrogenic pathway from the amino acid lysine in a human gut commensal.</title>
        <authorList>
            <person name="de Vos W.M."/>
            <person name="Bui N.T.P."/>
            <person name="Plugge C.M."/>
            <person name="Ritari J."/>
        </authorList>
    </citation>
    <scope>NUCLEOTIDE SEQUENCE [LARGE SCALE GENOMIC DNA]</scope>
    <source>
        <strain evidence="2">AF211</strain>
    </source>
</reference>
<sequence>MWASVNTFHAASEDSAKVAEIFLPLIPTTPQKAKLTEICENFFIFFSLPTPPKNENCQK</sequence>
<accession>A0A0S2W2W9</accession>